<evidence type="ECO:0000313" key="3">
    <source>
        <dbReference type="EMBL" id="PWN60449.1"/>
    </source>
</evidence>
<organism evidence="3 4">
    <name type="scientific">Chryseobacterium viscerum</name>
    <dbReference type="NCBI Taxonomy" id="1037377"/>
    <lineage>
        <taxon>Bacteria</taxon>
        <taxon>Pseudomonadati</taxon>
        <taxon>Bacteroidota</taxon>
        <taxon>Flavobacteriia</taxon>
        <taxon>Flavobacteriales</taxon>
        <taxon>Weeksellaceae</taxon>
        <taxon>Chryseobacterium group</taxon>
        <taxon>Chryseobacterium</taxon>
    </lineage>
</organism>
<dbReference type="EMBL" id="PPEG02000006">
    <property type="protein sequence ID" value="PWN60449.1"/>
    <property type="molecule type" value="Genomic_DNA"/>
</dbReference>
<name>A0A316WH10_9FLAO</name>
<dbReference type="AlphaFoldDB" id="A0A316WH10"/>
<dbReference type="InterPro" id="IPR041578">
    <property type="entry name" value="PIN_8"/>
</dbReference>
<reference evidence="3 4" key="1">
    <citation type="submission" date="2018-04" db="EMBL/GenBank/DDBJ databases">
        <title>Chryseobacterium oncorhynchi 701B-08T from rainbow trout, and Chryseobacterium viscerum 687B-08T from diseased fish.</title>
        <authorList>
            <person name="Jeong J.-J."/>
            <person name="Lee Y.J."/>
            <person name="Pathiraja D."/>
            <person name="Park B."/>
            <person name="Choi I.-G."/>
            <person name="Kim K.D."/>
        </authorList>
    </citation>
    <scope>NUCLEOTIDE SEQUENCE [LARGE SCALE GENOMIC DNA]</scope>
    <source>
        <strain evidence="3 4">687B-08</strain>
    </source>
</reference>
<sequence>MIEKFSHYLPLKDEEFSSVFQEAYFVLDTNVLINFYRYSENTTNQFFEILEKLKDRIYLPYQIGNEFYTNRLNEISAQKNSYKEMIDKITNIKQEFENKNRNPFLSNENLSLFDTIIQELKKKEEDYNGLKKEDKILYRINSIFQNTGDEFYNYEKIFSLGKSRYRDKIPPGYKDDDKPIEVQKYGDYIIWTDILEKSKTENKPCIFITDDNKEDWWLQDKNKNIIAPRPELRKEFLKETGQVYYSYQPFNFLDIIQKYVNIELEESVFEEVKSNSLEKKSKVFVFIDTKYVLARNDSDFMEFVHKMSEIGYSLNIDLMESNGEGYVYKVVAELPEIYDIERRYMDYFRLYAESFSVKVLDSNDLQNYIWS</sequence>
<feature type="coiled-coil region" evidence="1">
    <location>
        <begin position="65"/>
        <end position="133"/>
    </location>
</feature>
<comment type="caution">
    <text evidence="3">The sequence shown here is derived from an EMBL/GenBank/DDBJ whole genome shotgun (WGS) entry which is preliminary data.</text>
</comment>
<feature type="domain" description="PIN like" evidence="2">
    <location>
        <begin position="24"/>
        <end position="232"/>
    </location>
</feature>
<dbReference type="RefSeq" id="WP_103231366.1">
    <property type="nucleotide sequence ID" value="NZ_PPEG02000006.1"/>
</dbReference>
<dbReference type="Proteomes" id="UP000236413">
    <property type="component" value="Unassembled WGS sequence"/>
</dbReference>
<evidence type="ECO:0000259" key="2">
    <source>
        <dbReference type="Pfam" id="PF18476"/>
    </source>
</evidence>
<evidence type="ECO:0000313" key="4">
    <source>
        <dbReference type="Proteomes" id="UP000236413"/>
    </source>
</evidence>
<dbReference type="Pfam" id="PF18476">
    <property type="entry name" value="PIN_8"/>
    <property type="match status" value="1"/>
</dbReference>
<protein>
    <recommendedName>
        <fullName evidence="2">PIN like domain-containing protein</fullName>
    </recommendedName>
</protein>
<evidence type="ECO:0000256" key="1">
    <source>
        <dbReference type="SAM" id="Coils"/>
    </source>
</evidence>
<accession>A0A316WH10</accession>
<keyword evidence="1" id="KW-0175">Coiled coil</keyword>
<proteinExistence type="predicted"/>
<gene>
    <name evidence="3" type="ORF">C1634_016020</name>
</gene>